<dbReference type="RefSeq" id="WP_284302474.1">
    <property type="nucleotide sequence ID" value="NZ_BSUO01000001.1"/>
</dbReference>
<feature type="transmembrane region" description="Helical" evidence="1">
    <location>
        <begin position="29"/>
        <end position="51"/>
    </location>
</feature>
<evidence type="ECO:0000313" key="2">
    <source>
        <dbReference type="EMBL" id="GMA38404.1"/>
    </source>
</evidence>
<proteinExistence type="predicted"/>
<dbReference type="Proteomes" id="UP001157126">
    <property type="component" value="Unassembled WGS sequence"/>
</dbReference>
<reference evidence="3" key="1">
    <citation type="journal article" date="2019" name="Int. J. Syst. Evol. Microbiol.">
        <title>The Global Catalogue of Microorganisms (GCM) 10K type strain sequencing project: providing services to taxonomists for standard genome sequencing and annotation.</title>
        <authorList>
            <consortium name="The Broad Institute Genomics Platform"/>
            <consortium name="The Broad Institute Genome Sequencing Center for Infectious Disease"/>
            <person name="Wu L."/>
            <person name="Ma J."/>
        </authorList>
    </citation>
    <scope>NUCLEOTIDE SEQUENCE [LARGE SCALE GENOMIC DNA]</scope>
    <source>
        <strain evidence="3">NBRC 113072</strain>
    </source>
</reference>
<keyword evidence="1" id="KW-0472">Membrane</keyword>
<protein>
    <submittedName>
        <fullName evidence="2">Uncharacterized protein</fullName>
    </submittedName>
</protein>
<feature type="transmembrane region" description="Helical" evidence="1">
    <location>
        <begin position="98"/>
        <end position="121"/>
    </location>
</feature>
<keyword evidence="1" id="KW-1133">Transmembrane helix</keyword>
<name>A0ABQ6ILV2_9MICO</name>
<keyword evidence="1" id="KW-0812">Transmembrane</keyword>
<evidence type="ECO:0000256" key="1">
    <source>
        <dbReference type="SAM" id="Phobius"/>
    </source>
</evidence>
<sequence length="140" mass="15471">MPSSTIERQSAAQDETEVPLRLSTRRQEVLARLLIWVYVLAAATSLFLWLIQLFGRHHPSWIELAFTYINIPVSSSLISVVLLTLMARALIGRKRIGLLAVAFFQALGSISSLAVLLVLIAEPEIRQEWGRTGPSASSST</sequence>
<accession>A0ABQ6ILV2</accession>
<organism evidence="2 3">
    <name type="scientific">Mobilicoccus caccae</name>
    <dbReference type="NCBI Taxonomy" id="1859295"/>
    <lineage>
        <taxon>Bacteria</taxon>
        <taxon>Bacillati</taxon>
        <taxon>Actinomycetota</taxon>
        <taxon>Actinomycetes</taxon>
        <taxon>Micrococcales</taxon>
        <taxon>Dermatophilaceae</taxon>
        <taxon>Mobilicoccus</taxon>
    </lineage>
</organism>
<keyword evidence="3" id="KW-1185">Reference proteome</keyword>
<gene>
    <name evidence="2" type="ORF">GCM10025883_04490</name>
</gene>
<dbReference type="EMBL" id="BSUO01000001">
    <property type="protein sequence ID" value="GMA38404.1"/>
    <property type="molecule type" value="Genomic_DNA"/>
</dbReference>
<evidence type="ECO:0000313" key="3">
    <source>
        <dbReference type="Proteomes" id="UP001157126"/>
    </source>
</evidence>
<comment type="caution">
    <text evidence="2">The sequence shown here is derived from an EMBL/GenBank/DDBJ whole genome shotgun (WGS) entry which is preliminary data.</text>
</comment>
<feature type="transmembrane region" description="Helical" evidence="1">
    <location>
        <begin position="71"/>
        <end position="91"/>
    </location>
</feature>